<dbReference type="STRING" id="105351.A0A401KN43"/>
<evidence type="ECO:0000313" key="4">
    <source>
        <dbReference type="Proteomes" id="UP000286921"/>
    </source>
</evidence>
<dbReference type="GO" id="GO:0005524">
    <property type="term" value="F:ATP binding"/>
    <property type="evidence" value="ECO:0007669"/>
    <property type="project" value="InterPro"/>
</dbReference>
<dbReference type="GO" id="GO:0016887">
    <property type="term" value="F:ATP hydrolysis activity"/>
    <property type="evidence" value="ECO:0007669"/>
    <property type="project" value="InterPro"/>
</dbReference>
<evidence type="ECO:0000259" key="2">
    <source>
        <dbReference type="SMART" id="SM00382"/>
    </source>
</evidence>
<dbReference type="SMART" id="SM00382">
    <property type="entry name" value="AAA"/>
    <property type="match status" value="1"/>
</dbReference>
<comment type="caution">
    <text evidence="3">The sequence shown here is derived from an EMBL/GenBank/DDBJ whole genome shotgun (WGS) entry which is preliminary data.</text>
</comment>
<feature type="region of interest" description="Disordered" evidence="1">
    <location>
        <begin position="21"/>
        <end position="84"/>
    </location>
</feature>
<feature type="compositionally biased region" description="Polar residues" evidence="1">
    <location>
        <begin position="34"/>
        <end position="55"/>
    </location>
</feature>
<sequence length="1959" mass="218324">MNDGAAGEVSVISLGTFSISTPTTDISINVGADPNSTMSDVKTPQSSGADHSPNSGLEEGASGEPVTQTGGEGGVSSEQDRDQCEDNQVSWATLYCPENGRSHATLLDFGLGECPKCSQNLMAMWTQPAWPQQEFENAQGYSSQQFNNEAGPPLPVNGEAEQSAPAPEVHEDPKTEPSSIVTYCLEYRDSGNNIITTVPWAGPFDSSVIRKNAEVKQVVIFNVTTVLETSVPSDPHRYAHETEGLLQDGIITNPTIDVGVHSTRITIFSKSLLNALAHVVTYYPAERLGGEYIQLNAPFTLIGHHLSELEAYRATYREDDVGSSQPDAADHESGLPICDKETFDQLGLLLHFVKDSFYIDRLSDELARHSQSRCTFPMLWLLFKPGETVYMESGGQLSAYVVQYMQVDRTLLSSTSRKFTHPYIIQLWNLDFNGTFVGRRSRTVTIAHFDGERQVTSLKIFPGHFIDRQDNGRTRKNLEDLGQKWYELLQGKQVFYSGEFLGPSKRQYQGRVYVDSASYFAQHEYTAPDICEVEDMGDGLAKCLCEECRGWKPHPLPDFRWAAYDLLDPRVDKDLELPQSPEGARHRYLLCSRVLYGLVLKSRTWEELNVAYCQEPKVNRRAIDSLVMPEARKEMIRALVQKYTDPTPDKRSKSWGADFIENKGEGQIFLLHGSPGVGKTFTAECIAEYTGRALLSLTVGDIGTDEVVMEKQLSKWFRLAEQWGVVMLIDEADVYLERRQITDLKRNSLVSVFLRCIEYYRGILFLTTNRVGHFDDAFISRIHVVIRYDNLSEENRRTIWEQFFDKLTDERHDFVVTRRAKSYVLEDEVISKMQWNGREIRNAFQTAVALAEYRFSQKPDKSKDDGPTLDQRDFEQVCNMTRDFKQYLTTVHGIDEEDRAFHAKARSNSVNHIICHWIFYITVAAFNSQSPQSVNQPRSMRWDIWQILLAGFGGVLANTDDQLGANIDYGTFENPAARIRPRFRYWLPDAGVNKTVVQQNIISAASIGAGGVEFVPFYDYGGELAYAGPGPDWAKYGFGTEAFNEIFVAALKAHKEHGLVMDFALGPGQGQGVPSRSDDEGLQWDLSPFSVTVPANGSYQGLIPGWGTGELISLVSANVLSAENISLGASSPIFKGSQNSYLRLVLRSGSLVDHANEVSPNGHVHLQFPIDSTYRLFAFYQARTLNKNLIYSLQNGTTIFDDGSYVVDHFSARGARTTTEFWETHILTSEVRQLLSEVGNYDAEFQGDRIAWEDSIEATCNVSWTPSLPAMFQEQHGYDLRPFLPLIMFSDNNLIMQPSAPGPYQCLLDTPDQGESYRNDYRATLALGYRQYLQHLTTWANDYLQLQMSAQVSYNLPLDMEENIPFVNAPECESHEFGDNVDGYRQFVGPAVLAGKRVISNEMGAVILEAYRLSLGHLRWQIHCALAAGVNQFVIHGQDYTGSYYETTWPGYTAFAYLYAGQYSHKDPAWDHGLADTLNYVARIQYTQQTAQLLTDVAIYNKVSATDANFPTIYTSTDLEDAGYTYSYLSPNNFDLPQATVAHSRLAPTGPAYKALVIPHTSNLTYPALKALQNYTQAGLPVILSGGDPQLYATASGPSPATMRAGLLSLKRSPNVYSVAAGQVAKQLQALNITANVQVSANGTWYPVWRLDKATGTYYCLLFNYANNVTVGTIEVSTTQPPYVLDAWTGSQSPLLQYTMAGQRTQIPLRLEANQMIILAFPKSSPSLHTTQLSSVVLGSEKIDCKGSSLQLHIAAGEWDRSIKLSDGRVIHNSSTPSVAPSIPLLDWTLTAEHWEAPANISGENAAVIAVRRNTTHHLPRLVSWLDIVSLRNVSGVGYYAINVTWPPAGNFSADGAYLRLPQISHAARLSINGQRVPPFDPTSPLVNITPYLRAGKTNTLHVEVPTRMWNYIRSLLDDLKFMGMPAGFLLNVLNDVPEAVDDGLIGEAQLVPYTVLRV</sequence>
<dbReference type="SUPFAM" id="SSF52540">
    <property type="entry name" value="P-loop containing nucleoside triphosphate hydrolases"/>
    <property type="match status" value="1"/>
</dbReference>
<protein>
    <submittedName>
        <fullName evidence="3">ATPase family AAA domain-containing protein 3B</fullName>
    </submittedName>
</protein>
<dbReference type="Pfam" id="PF00004">
    <property type="entry name" value="AAA"/>
    <property type="match status" value="1"/>
</dbReference>
<accession>A0A401KN43</accession>
<proteinExistence type="predicted"/>
<evidence type="ECO:0000256" key="1">
    <source>
        <dbReference type="SAM" id="MobiDB-lite"/>
    </source>
</evidence>
<feature type="compositionally biased region" description="Polar residues" evidence="1">
    <location>
        <begin position="139"/>
        <end position="148"/>
    </location>
</feature>
<dbReference type="Proteomes" id="UP000286921">
    <property type="component" value="Unassembled WGS sequence"/>
</dbReference>
<reference evidence="3 4" key="1">
    <citation type="submission" date="2016-09" db="EMBL/GenBank/DDBJ databases">
        <title>Aspergillus awamori IFM 58123T.</title>
        <authorList>
            <person name="Kusuya Y."/>
            <person name="Shimizu M."/>
            <person name="Takahashi H."/>
            <person name="Yaguchi T."/>
        </authorList>
    </citation>
    <scope>NUCLEOTIDE SEQUENCE [LARGE SCALE GENOMIC DNA]</scope>
    <source>
        <strain evidence="3 4">IFM 58123</strain>
    </source>
</reference>
<dbReference type="InterPro" id="IPR056599">
    <property type="entry name" value="AAA_lid_fung"/>
</dbReference>
<dbReference type="InterPro" id="IPR054289">
    <property type="entry name" value="DUF7025"/>
</dbReference>
<feature type="domain" description="AAA+ ATPase" evidence="2">
    <location>
        <begin position="665"/>
        <end position="790"/>
    </location>
</feature>
<dbReference type="InterPro" id="IPR027417">
    <property type="entry name" value="P-loop_NTPase"/>
</dbReference>
<dbReference type="CDD" id="cd19481">
    <property type="entry name" value="RecA-like_protease"/>
    <property type="match status" value="1"/>
</dbReference>
<dbReference type="EMBL" id="BDHI01000007">
    <property type="protein sequence ID" value="GCB20681.1"/>
    <property type="molecule type" value="Genomic_DNA"/>
</dbReference>
<name>A0A401KN43_ASPAW</name>
<dbReference type="PANTHER" id="PTHR46411:SF4">
    <property type="entry name" value="AAA+ ATPASE DOMAIN-CONTAINING PROTEIN"/>
    <property type="match status" value="1"/>
</dbReference>
<dbReference type="InterPro" id="IPR003959">
    <property type="entry name" value="ATPase_AAA_core"/>
</dbReference>
<dbReference type="Pfam" id="PF22942">
    <property type="entry name" value="DUF7025"/>
    <property type="match status" value="1"/>
</dbReference>
<keyword evidence="4" id="KW-1185">Reference proteome</keyword>
<dbReference type="PANTHER" id="PTHR46411">
    <property type="entry name" value="FAMILY ATPASE, PUTATIVE-RELATED"/>
    <property type="match status" value="1"/>
</dbReference>
<dbReference type="Gene3D" id="3.40.50.300">
    <property type="entry name" value="P-loop containing nucleotide triphosphate hydrolases"/>
    <property type="match status" value="1"/>
</dbReference>
<dbReference type="InterPro" id="IPR003593">
    <property type="entry name" value="AAA+_ATPase"/>
</dbReference>
<dbReference type="Pfam" id="PF17132">
    <property type="entry name" value="Glyco_hydro_106"/>
    <property type="match status" value="1"/>
</dbReference>
<dbReference type="SUPFAM" id="SSF49785">
    <property type="entry name" value="Galactose-binding domain-like"/>
    <property type="match status" value="1"/>
</dbReference>
<gene>
    <name evidence="3" type="ORF">AAWM_03566</name>
</gene>
<organism evidence="3 4">
    <name type="scientific">Aspergillus awamori</name>
    <name type="common">Black koji mold</name>
    <dbReference type="NCBI Taxonomy" id="105351"/>
    <lineage>
        <taxon>Eukaryota</taxon>
        <taxon>Fungi</taxon>
        <taxon>Dikarya</taxon>
        <taxon>Ascomycota</taxon>
        <taxon>Pezizomycotina</taxon>
        <taxon>Eurotiomycetes</taxon>
        <taxon>Eurotiomycetidae</taxon>
        <taxon>Eurotiales</taxon>
        <taxon>Aspergillaceae</taxon>
        <taxon>Aspergillus</taxon>
    </lineage>
</organism>
<feature type="region of interest" description="Disordered" evidence="1">
    <location>
        <begin position="139"/>
        <end position="177"/>
    </location>
</feature>
<evidence type="ECO:0000313" key="3">
    <source>
        <dbReference type="EMBL" id="GCB20681.1"/>
    </source>
</evidence>
<dbReference type="InterPro" id="IPR008979">
    <property type="entry name" value="Galactose-bd-like_sf"/>
</dbReference>
<dbReference type="Pfam" id="PF23232">
    <property type="entry name" value="AAA_lid_13"/>
    <property type="match status" value="1"/>
</dbReference>